<name>A0A645H5U8_9ZZZZ</name>
<evidence type="ECO:0000313" key="2">
    <source>
        <dbReference type="EMBL" id="MPN31644.1"/>
    </source>
</evidence>
<gene>
    <name evidence="2" type="ORF">SDC9_179118</name>
</gene>
<sequence>MLKPEAVSKEEIQVKNPFKGCSQYALLCFPSLIAWLCLLFLMRPR</sequence>
<comment type="caution">
    <text evidence="2">The sequence shown here is derived from an EMBL/GenBank/DDBJ whole genome shotgun (WGS) entry which is preliminary data.</text>
</comment>
<evidence type="ECO:0000256" key="1">
    <source>
        <dbReference type="SAM" id="Phobius"/>
    </source>
</evidence>
<keyword evidence="1" id="KW-1133">Transmembrane helix</keyword>
<proteinExistence type="predicted"/>
<dbReference type="EMBL" id="VSSQ01083250">
    <property type="protein sequence ID" value="MPN31644.1"/>
    <property type="molecule type" value="Genomic_DNA"/>
</dbReference>
<accession>A0A645H5U8</accession>
<keyword evidence="1" id="KW-0472">Membrane</keyword>
<dbReference type="AlphaFoldDB" id="A0A645H5U8"/>
<reference evidence="2" key="1">
    <citation type="submission" date="2019-08" db="EMBL/GenBank/DDBJ databases">
        <authorList>
            <person name="Kucharzyk K."/>
            <person name="Murdoch R.W."/>
            <person name="Higgins S."/>
            <person name="Loffler F."/>
        </authorList>
    </citation>
    <scope>NUCLEOTIDE SEQUENCE</scope>
</reference>
<protein>
    <submittedName>
        <fullName evidence="2">Uncharacterized protein</fullName>
    </submittedName>
</protein>
<feature type="transmembrane region" description="Helical" evidence="1">
    <location>
        <begin position="24"/>
        <end position="42"/>
    </location>
</feature>
<organism evidence="2">
    <name type="scientific">bioreactor metagenome</name>
    <dbReference type="NCBI Taxonomy" id="1076179"/>
    <lineage>
        <taxon>unclassified sequences</taxon>
        <taxon>metagenomes</taxon>
        <taxon>ecological metagenomes</taxon>
    </lineage>
</organism>
<keyword evidence="1" id="KW-0812">Transmembrane</keyword>